<accession>A0ABR0EKD3</accession>
<evidence type="ECO:0000256" key="1">
    <source>
        <dbReference type="SAM" id="MobiDB-lite"/>
    </source>
</evidence>
<dbReference type="EMBL" id="JAXOVC010000005">
    <property type="protein sequence ID" value="KAK4501598.1"/>
    <property type="molecule type" value="Genomic_DNA"/>
</dbReference>
<name>A0ABR0EKD3_ZASCE</name>
<feature type="region of interest" description="Disordered" evidence="1">
    <location>
        <begin position="1"/>
        <end position="32"/>
    </location>
</feature>
<evidence type="ECO:0008006" key="4">
    <source>
        <dbReference type="Google" id="ProtNLM"/>
    </source>
</evidence>
<reference evidence="2 3" key="1">
    <citation type="journal article" date="2023" name="G3 (Bethesda)">
        <title>A chromosome-level genome assembly of Zasmidium syzygii isolated from banana leaves.</title>
        <authorList>
            <person name="van Westerhoven A.C."/>
            <person name="Mehrabi R."/>
            <person name="Talebi R."/>
            <person name="Steentjes M.B.F."/>
            <person name="Corcolon B."/>
            <person name="Chong P.A."/>
            <person name="Kema G.H.J."/>
            <person name="Seidl M.F."/>
        </authorList>
    </citation>
    <scope>NUCLEOTIDE SEQUENCE [LARGE SCALE GENOMIC DNA]</scope>
    <source>
        <strain evidence="2 3">P124</strain>
    </source>
</reference>
<feature type="region of interest" description="Disordered" evidence="1">
    <location>
        <begin position="202"/>
        <end position="259"/>
    </location>
</feature>
<keyword evidence="3" id="KW-1185">Reference proteome</keyword>
<dbReference type="Proteomes" id="UP001305779">
    <property type="component" value="Unassembled WGS sequence"/>
</dbReference>
<evidence type="ECO:0000313" key="2">
    <source>
        <dbReference type="EMBL" id="KAK4501598.1"/>
    </source>
</evidence>
<comment type="caution">
    <text evidence="2">The sequence shown here is derived from an EMBL/GenBank/DDBJ whole genome shotgun (WGS) entry which is preliminary data.</text>
</comment>
<feature type="compositionally biased region" description="Polar residues" evidence="1">
    <location>
        <begin position="214"/>
        <end position="228"/>
    </location>
</feature>
<organism evidence="2 3">
    <name type="scientific">Zasmidium cellare</name>
    <name type="common">Wine cellar mold</name>
    <name type="synonym">Racodium cellare</name>
    <dbReference type="NCBI Taxonomy" id="395010"/>
    <lineage>
        <taxon>Eukaryota</taxon>
        <taxon>Fungi</taxon>
        <taxon>Dikarya</taxon>
        <taxon>Ascomycota</taxon>
        <taxon>Pezizomycotina</taxon>
        <taxon>Dothideomycetes</taxon>
        <taxon>Dothideomycetidae</taxon>
        <taxon>Mycosphaerellales</taxon>
        <taxon>Mycosphaerellaceae</taxon>
        <taxon>Zasmidium</taxon>
    </lineage>
</organism>
<proteinExistence type="predicted"/>
<feature type="compositionally biased region" description="Basic and acidic residues" evidence="1">
    <location>
        <begin position="235"/>
        <end position="252"/>
    </location>
</feature>
<feature type="compositionally biased region" description="Basic and acidic residues" evidence="1">
    <location>
        <begin position="1"/>
        <end position="10"/>
    </location>
</feature>
<evidence type="ECO:0000313" key="3">
    <source>
        <dbReference type="Proteomes" id="UP001305779"/>
    </source>
</evidence>
<gene>
    <name evidence="2" type="ORF">PRZ48_007407</name>
</gene>
<sequence length="636" mass="71134">MNSGDERSEDGSSSTDCEPDDVVPADPVLKEPETEIGKELQKMMQGNKDLISSILGNNKMIGVDRTEDWARPKLIIGDTPETLKPMFTHLALGSSNAGGTFVGDPPQIPGIWPVVLRVAEDGEMEWYADTHKVAIEWDKTGELPRQDTFYDKRLQLSYWNQEVTTRAGVSMQAYKDVGLDITTAFKCYRRWLLRVWAHKFPDASPGKASKAERSQSPSRGDASVQSKRSMLDAGDTPKDLTAEEDHGKRTDLEADSNADVEASARLDSAMSRGESQPLAEVDDGIWLAATSAYASDIDALQNKIDEMQFDVYRHATPKELTYESLAASARSAWSLHDLLQEIKRQLGSILNRLLNQHTAIMDTLRELCDADFVELPPAMQNDRLEHIIQEIGPTKDNHAMVRVLRRVTIRFYVDLLDLITQTSRTVGVARHEISEILERVTPYLNFYPRDGSALNDVLEQQKGIWAHESRMLQILKSLMENGATSVLTIFNNFQQEGMVVRSLNIAMCRAEGVVEDKEALGALNAVAYREEVAKKLFNTALDDRNPLMSVAGGHFLRAFQTAAAVMLYIPTKHLYAVREDMEKLRRVTRSTLADHFGIAVKEKTLPPERPFRDNLMAATADADNTTDHARRVGDGF</sequence>
<protein>
    <recommendedName>
        <fullName evidence="4">GED domain-containing protein</fullName>
    </recommendedName>
</protein>